<dbReference type="PANTHER" id="PTHR22770:SF47">
    <property type="entry name" value="E3 UBIQUITIN-PROTEIN LIGASE RNF216"/>
    <property type="match status" value="1"/>
</dbReference>
<comment type="caution">
    <text evidence="9">The sequence shown here is derived from an EMBL/GenBank/DDBJ whole genome shotgun (WGS) entry which is preliminary data.</text>
</comment>
<proteinExistence type="predicted"/>
<evidence type="ECO:0000256" key="4">
    <source>
        <dbReference type="ARBA" id="ARBA00022737"/>
    </source>
</evidence>
<sequence>METTDKKDENVTCLSCGDEISRTHNGIKCGQGHDMCTECAKLYVCNVLSDPEAKIPAKCSLCNLELNSVQLEMQMTPEQLEIYLMYKAMKEVDPKLDKVMSCPFCKYFEIWTIDNSSNYFYCKKPGCHKGSCSVCFKEFEIPSSSYVYKQEFEELKSESGMFSHHKCFKHRKAKKAWDKALENGTKRSCPECKVGGVKDDACTHMTCDNCNTVWCYFCGKKDSDLDKSDPKGNIYKHNEDWETNSKRCPMYLTQISAIDPRWSSHSDQEAKDFFHKIRTYKKIKRFFKKYSHKKFYKLCKVFPMVSQHGYDLEEVFTIDLKLIKR</sequence>
<dbReference type="GO" id="GO:0008270">
    <property type="term" value="F:zinc ion binding"/>
    <property type="evidence" value="ECO:0007669"/>
    <property type="project" value="UniProtKB-KW"/>
</dbReference>
<keyword evidence="4" id="KW-0677">Repeat</keyword>
<evidence type="ECO:0000256" key="5">
    <source>
        <dbReference type="ARBA" id="ARBA00022771"/>
    </source>
</evidence>
<gene>
    <name evidence="9" type="ORF">ECRASSUSDP1_LOCUS16835</name>
</gene>
<accession>A0AAD2D0K5</accession>
<dbReference type="GO" id="GO:0016740">
    <property type="term" value="F:transferase activity"/>
    <property type="evidence" value="ECO:0007669"/>
    <property type="project" value="UniProtKB-KW"/>
</dbReference>
<dbReference type="SUPFAM" id="SSF57850">
    <property type="entry name" value="RING/U-box"/>
    <property type="match status" value="1"/>
</dbReference>
<evidence type="ECO:0000259" key="8">
    <source>
        <dbReference type="PROSITE" id="PS51873"/>
    </source>
</evidence>
<dbReference type="Pfam" id="PF26200">
    <property type="entry name" value="Rcat_RNF216"/>
    <property type="match status" value="1"/>
</dbReference>
<dbReference type="InterPro" id="IPR051628">
    <property type="entry name" value="LUBAC_E3_Ligases"/>
</dbReference>
<name>A0AAD2D0K5_EUPCR</name>
<keyword evidence="10" id="KW-1185">Reference proteome</keyword>
<keyword evidence="6" id="KW-0833">Ubl conjugation pathway</keyword>
<evidence type="ECO:0000256" key="7">
    <source>
        <dbReference type="ARBA" id="ARBA00022833"/>
    </source>
</evidence>
<comment type="pathway">
    <text evidence="1">Protein modification; protein ubiquitination.</text>
</comment>
<dbReference type="CDD" id="cd20336">
    <property type="entry name" value="Rcat_RBR"/>
    <property type="match status" value="1"/>
</dbReference>
<evidence type="ECO:0000256" key="6">
    <source>
        <dbReference type="ARBA" id="ARBA00022786"/>
    </source>
</evidence>
<dbReference type="PROSITE" id="PS51873">
    <property type="entry name" value="TRIAD"/>
    <property type="match status" value="1"/>
</dbReference>
<keyword evidence="5" id="KW-0863">Zinc-finger</keyword>
<keyword evidence="7" id="KW-0862">Zinc</keyword>
<reference evidence="9" key="1">
    <citation type="submission" date="2023-07" db="EMBL/GenBank/DDBJ databases">
        <authorList>
            <consortium name="AG Swart"/>
            <person name="Singh M."/>
            <person name="Singh A."/>
            <person name="Seah K."/>
            <person name="Emmerich C."/>
        </authorList>
    </citation>
    <scope>NUCLEOTIDE SEQUENCE</scope>
    <source>
        <strain evidence="9">DP1</strain>
    </source>
</reference>
<organism evidence="9 10">
    <name type="scientific">Euplotes crassus</name>
    <dbReference type="NCBI Taxonomy" id="5936"/>
    <lineage>
        <taxon>Eukaryota</taxon>
        <taxon>Sar</taxon>
        <taxon>Alveolata</taxon>
        <taxon>Ciliophora</taxon>
        <taxon>Intramacronucleata</taxon>
        <taxon>Spirotrichea</taxon>
        <taxon>Hypotrichia</taxon>
        <taxon>Euplotida</taxon>
        <taxon>Euplotidae</taxon>
        <taxon>Moneuplotes</taxon>
    </lineage>
</organism>
<keyword evidence="3" id="KW-0479">Metal-binding</keyword>
<dbReference type="Gene3D" id="1.20.120.1750">
    <property type="match status" value="1"/>
</dbReference>
<evidence type="ECO:0000313" key="10">
    <source>
        <dbReference type="Proteomes" id="UP001295684"/>
    </source>
</evidence>
<dbReference type="EMBL" id="CAMPGE010016960">
    <property type="protein sequence ID" value="CAI2375473.1"/>
    <property type="molecule type" value="Genomic_DNA"/>
</dbReference>
<protein>
    <recommendedName>
        <fullName evidence="8">RING-type domain-containing protein</fullName>
    </recommendedName>
</protein>
<keyword evidence="2" id="KW-0808">Transferase</keyword>
<dbReference type="Proteomes" id="UP001295684">
    <property type="component" value="Unassembled WGS sequence"/>
</dbReference>
<dbReference type="InterPro" id="IPR044066">
    <property type="entry name" value="TRIAD_supradom"/>
</dbReference>
<dbReference type="AlphaFoldDB" id="A0AAD2D0K5"/>
<evidence type="ECO:0000256" key="2">
    <source>
        <dbReference type="ARBA" id="ARBA00022679"/>
    </source>
</evidence>
<evidence type="ECO:0000313" key="9">
    <source>
        <dbReference type="EMBL" id="CAI2375473.1"/>
    </source>
</evidence>
<feature type="domain" description="RING-type" evidence="8">
    <location>
        <begin position="9"/>
        <end position="241"/>
    </location>
</feature>
<dbReference type="PANTHER" id="PTHR22770">
    <property type="entry name" value="UBIQUITIN CONJUGATING ENZYME 7 INTERACTING PROTEIN-RELATED"/>
    <property type="match status" value="1"/>
</dbReference>
<evidence type="ECO:0000256" key="1">
    <source>
        <dbReference type="ARBA" id="ARBA00004906"/>
    </source>
</evidence>
<evidence type="ECO:0000256" key="3">
    <source>
        <dbReference type="ARBA" id="ARBA00022723"/>
    </source>
</evidence>